<name>A0ABN9Y886_9DINO</name>
<gene>
    <name evidence="1" type="ORF">PCOR1329_LOCUS83378</name>
</gene>
<organism evidence="1 2">
    <name type="scientific">Prorocentrum cordatum</name>
    <dbReference type="NCBI Taxonomy" id="2364126"/>
    <lineage>
        <taxon>Eukaryota</taxon>
        <taxon>Sar</taxon>
        <taxon>Alveolata</taxon>
        <taxon>Dinophyceae</taxon>
        <taxon>Prorocentrales</taxon>
        <taxon>Prorocentraceae</taxon>
        <taxon>Prorocentrum</taxon>
    </lineage>
</organism>
<evidence type="ECO:0000313" key="2">
    <source>
        <dbReference type="Proteomes" id="UP001189429"/>
    </source>
</evidence>
<reference evidence="1" key="1">
    <citation type="submission" date="2023-10" db="EMBL/GenBank/DDBJ databases">
        <authorList>
            <person name="Chen Y."/>
            <person name="Shah S."/>
            <person name="Dougan E. K."/>
            <person name="Thang M."/>
            <person name="Chan C."/>
        </authorList>
    </citation>
    <scope>NUCLEOTIDE SEQUENCE [LARGE SCALE GENOMIC DNA]</scope>
</reference>
<protein>
    <submittedName>
        <fullName evidence="1">Uncharacterized protein</fullName>
    </submittedName>
</protein>
<accession>A0ABN9Y886</accession>
<proteinExistence type="predicted"/>
<keyword evidence="2" id="KW-1185">Reference proteome</keyword>
<dbReference type="Proteomes" id="UP001189429">
    <property type="component" value="Unassembled WGS sequence"/>
</dbReference>
<sequence length="102" mass="10638">MALGDRAASPMHRRCVSMGSPIFSVPTSPMRRDHSTPHLFGNAAAGTFCRKAPSPFHTAFSCSFPSYILLLLPELTVGARGSATCPVGAILSSDAADTDSGK</sequence>
<dbReference type="EMBL" id="CAUYUJ010022075">
    <property type="protein sequence ID" value="CAK0908781.1"/>
    <property type="molecule type" value="Genomic_DNA"/>
</dbReference>
<comment type="caution">
    <text evidence="1">The sequence shown here is derived from an EMBL/GenBank/DDBJ whole genome shotgun (WGS) entry which is preliminary data.</text>
</comment>
<evidence type="ECO:0000313" key="1">
    <source>
        <dbReference type="EMBL" id="CAK0908781.1"/>
    </source>
</evidence>